<sequence length="214" mass="23922">MSKRMVWVNDLRGSLALISKVFLGWDRFKVKSRLGCFRPKRIRLTNVLLLIFGSMNLAACQAQSEMLGTPISGYNHTSSNINRFTVNGGGGPNIGPHQGGLSSQTCCTTLPRTWTPGLKAVVEWESDPAPRAAIKRDKYGQIESDAYTRHAANYTHHKEIVDVPKYGEKFCAIQVHFLPCDKVRVSTTCYTPEHPDYPDHAYFNAKESAKCPTF</sequence>
<dbReference type="InterPro" id="IPR021733">
    <property type="entry name" value="DUF3304"/>
</dbReference>
<dbReference type="OrthoDB" id="6182461at2"/>
<organism evidence="1 2">
    <name type="scientific">Pseudomonas fluorescens</name>
    <dbReference type="NCBI Taxonomy" id="294"/>
    <lineage>
        <taxon>Bacteria</taxon>
        <taxon>Pseudomonadati</taxon>
        <taxon>Pseudomonadota</taxon>
        <taxon>Gammaproteobacteria</taxon>
        <taxon>Pseudomonadales</taxon>
        <taxon>Pseudomonadaceae</taxon>
        <taxon>Pseudomonas</taxon>
    </lineage>
</organism>
<name>A0A448E3S2_PSEFL</name>
<proteinExistence type="predicted"/>
<dbReference type="AlphaFoldDB" id="A0A448E3S2"/>
<protein>
    <submittedName>
        <fullName evidence="1">Protein of uncharacterized function (DUF3304)</fullName>
    </submittedName>
</protein>
<gene>
    <name evidence="1" type="ORF">NCTC9428_05372</name>
</gene>
<evidence type="ECO:0000313" key="2">
    <source>
        <dbReference type="Proteomes" id="UP000281909"/>
    </source>
</evidence>
<evidence type="ECO:0000313" key="1">
    <source>
        <dbReference type="EMBL" id="VEF13669.1"/>
    </source>
</evidence>
<reference evidence="1 2" key="1">
    <citation type="submission" date="2018-12" db="EMBL/GenBank/DDBJ databases">
        <authorList>
            <consortium name="Pathogen Informatics"/>
        </authorList>
    </citation>
    <scope>NUCLEOTIDE SEQUENCE [LARGE SCALE GENOMIC DNA]</scope>
    <source>
        <strain evidence="1 2">NCTC9428</strain>
    </source>
</reference>
<dbReference type="EMBL" id="LR134318">
    <property type="protein sequence ID" value="VEF13669.1"/>
    <property type="molecule type" value="Genomic_DNA"/>
</dbReference>
<accession>A0A448E3S2</accession>
<dbReference type="Pfam" id="PF11745">
    <property type="entry name" value="DUF3304"/>
    <property type="match status" value="1"/>
</dbReference>
<dbReference type="Proteomes" id="UP000281909">
    <property type="component" value="Chromosome"/>
</dbReference>